<dbReference type="InterPro" id="IPR015421">
    <property type="entry name" value="PyrdxlP-dep_Trfase_major"/>
</dbReference>
<evidence type="ECO:0000256" key="1">
    <source>
        <dbReference type="ARBA" id="ARBA00001933"/>
    </source>
</evidence>
<dbReference type="InterPro" id="IPR050881">
    <property type="entry name" value="LL-DAP_aminotransferase"/>
</dbReference>
<keyword evidence="3 4" id="KW-0808">Transferase</keyword>
<dbReference type="InterPro" id="IPR004838">
    <property type="entry name" value="NHTrfase_class1_PyrdxlP-BS"/>
</dbReference>
<evidence type="ECO:0000313" key="7">
    <source>
        <dbReference type="Proteomes" id="UP000475249"/>
    </source>
</evidence>
<comment type="cofactor">
    <cofactor evidence="1 4">
        <name>pyridoxal 5'-phosphate</name>
        <dbReference type="ChEBI" id="CHEBI:597326"/>
    </cofactor>
</comment>
<keyword evidence="2 4" id="KW-0032">Aminotransferase</keyword>
<dbReference type="EMBL" id="WXYO01000008">
    <property type="protein sequence ID" value="NAS13982.1"/>
    <property type="molecule type" value="Genomic_DNA"/>
</dbReference>
<proteinExistence type="inferred from homology"/>
<dbReference type="PROSITE" id="PS00105">
    <property type="entry name" value="AA_TRANSFER_CLASS_1"/>
    <property type="match status" value="1"/>
</dbReference>
<dbReference type="PANTHER" id="PTHR42832">
    <property type="entry name" value="AMINO ACID AMINOTRANSFERASE"/>
    <property type="match status" value="1"/>
</dbReference>
<protein>
    <recommendedName>
        <fullName evidence="4">Aminotransferase</fullName>
        <ecNumber evidence="4">2.6.1.-</ecNumber>
    </recommendedName>
</protein>
<dbReference type="Gene3D" id="3.40.640.10">
    <property type="entry name" value="Type I PLP-dependent aspartate aminotransferase-like (Major domain)"/>
    <property type="match status" value="1"/>
</dbReference>
<dbReference type="InterPro" id="IPR015424">
    <property type="entry name" value="PyrdxlP-dep_Trfase"/>
</dbReference>
<name>A0A6L9EH65_9FLAO</name>
<dbReference type="GO" id="GO:0008483">
    <property type="term" value="F:transaminase activity"/>
    <property type="evidence" value="ECO:0007669"/>
    <property type="project" value="UniProtKB-KW"/>
</dbReference>
<keyword evidence="7" id="KW-1185">Reference proteome</keyword>
<dbReference type="EC" id="2.6.1.-" evidence="4"/>
<evidence type="ECO:0000256" key="3">
    <source>
        <dbReference type="ARBA" id="ARBA00022679"/>
    </source>
</evidence>
<evidence type="ECO:0000256" key="2">
    <source>
        <dbReference type="ARBA" id="ARBA00022576"/>
    </source>
</evidence>
<accession>A0A6L9EH65</accession>
<comment type="caution">
    <text evidence="6">The sequence shown here is derived from an EMBL/GenBank/DDBJ whole genome shotgun (WGS) entry which is preliminary data.</text>
</comment>
<gene>
    <name evidence="6" type="ORF">GTQ38_18360</name>
</gene>
<feature type="domain" description="Aminotransferase class I/classII large" evidence="5">
    <location>
        <begin position="32"/>
        <end position="381"/>
    </location>
</feature>
<dbReference type="GO" id="GO:0030170">
    <property type="term" value="F:pyridoxal phosphate binding"/>
    <property type="evidence" value="ECO:0007669"/>
    <property type="project" value="InterPro"/>
</dbReference>
<dbReference type="RefSeq" id="WP_161437015.1">
    <property type="nucleotide sequence ID" value="NZ_WXYO01000008.1"/>
</dbReference>
<dbReference type="InterPro" id="IPR015422">
    <property type="entry name" value="PyrdxlP-dep_Trfase_small"/>
</dbReference>
<organism evidence="6 7">
    <name type="scientific">Poritiphilus flavus</name>
    <dbReference type="NCBI Taxonomy" id="2697053"/>
    <lineage>
        <taxon>Bacteria</taxon>
        <taxon>Pseudomonadati</taxon>
        <taxon>Bacteroidota</taxon>
        <taxon>Flavobacteriia</taxon>
        <taxon>Flavobacteriales</taxon>
        <taxon>Flavobacteriaceae</taxon>
        <taxon>Poritiphilus</taxon>
    </lineage>
</organism>
<dbReference type="CDD" id="cd00609">
    <property type="entry name" value="AAT_like"/>
    <property type="match status" value="1"/>
</dbReference>
<dbReference type="AlphaFoldDB" id="A0A6L9EH65"/>
<reference evidence="6 7" key="1">
    <citation type="submission" date="2020-01" db="EMBL/GenBank/DDBJ databases">
        <title>Bacteria diversity of Porities sp.</title>
        <authorList>
            <person name="Wang G."/>
        </authorList>
    </citation>
    <scope>NUCLEOTIDE SEQUENCE [LARGE SCALE GENOMIC DNA]</scope>
    <source>
        <strain evidence="6 7">R33</strain>
    </source>
</reference>
<evidence type="ECO:0000313" key="6">
    <source>
        <dbReference type="EMBL" id="NAS13982.1"/>
    </source>
</evidence>
<comment type="similarity">
    <text evidence="4">Belongs to the class-I pyridoxal-phosphate-dependent aminotransferase family.</text>
</comment>
<dbReference type="PANTHER" id="PTHR42832:SF3">
    <property type="entry name" value="L-GLUTAMINE--4-(METHYLSULFANYL)-2-OXOBUTANOATE AMINOTRANSFERASE"/>
    <property type="match status" value="1"/>
</dbReference>
<evidence type="ECO:0000256" key="4">
    <source>
        <dbReference type="RuleBase" id="RU000481"/>
    </source>
</evidence>
<dbReference type="Pfam" id="PF00155">
    <property type="entry name" value="Aminotran_1_2"/>
    <property type="match status" value="1"/>
</dbReference>
<evidence type="ECO:0000259" key="5">
    <source>
        <dbReference type="Pfam" id="PF00155"/>
    </source>
</evidence>
<dbReference type="Gene3D" id="3.90.1150.10">
    <property type="entry name" value="Aspartate Aminotransferase, domain 1"/>
    <property type="match status" value="1"/>
</dbReference>
<sequence length="383" mass="42161">MIPVANRLHTVEEYYFSRKLREVRELAAQGKPIINMGIGSPDLPPSPEVISSLQEAMSAVSAHQYQSYQGLPELRTAISGFYNRMFGVQADPGTEVLPLMGSKEGIMHISMAFLNEGDEVLIPDPGYPTYTSVSKLVGAIPRKYHLTEANNWLPDLNGLEKEDLSRVKLMWVNYPHMPTGAKASEEQLADLIGFAKRNDILVINDNPYSFVLNDQPTSLLKVEGAKAVALELNSLSKTFNMAGWRIGMVLGSSEHINAILKVKSNMDSGMFYGLQKGAISALGSSASWYAGQDRIYTSRRSLIFELADRLGCTYDSSAAGMFVWAKLPTGAASSESYIDELLYDKHLFVAPGTVFGNNGEGFIRFSLCVKEPKIEEAINRINS</sequence>
<dbReference type="Proteomes" id="UP000475249">
    <property type="component" value="Unassembled WGS sequence"/>
</dbReference>
<dbReference type="InterPro" id="IPR004839">
    <property type="entry name" value="Aminotransferase_I/II_large"/>
</dbReference>
<dbReference type="SUPFAM" id="SSF53383">
    <property type="entry name" value="PLP-dependent transferases"/>
    <property type="match status" value="1"/>
</dbReference>